<keyword evidence="2" id="KW-0472">Membrane</keyword>
<evidence type="ECO:0000259" key="3">
    <source>
        <dbReference type="PROSITE" id="PS00028"/>
    </source>
</evidence>
<feature type="compositionally biased region" description="Basic and acidic residues" evidence="1">
    <location>
        <begin position="8"/>
        <end position="18"/>
    </location>
</feature>
<feature type="transmembrane region" description="Helical" evidence="2">
    <location>
        <begin position="44"/>
        <end position="66"/>
    </location>
</feature>
<reference evidence="5" key="1">
    <citation type="submission" date="2017-02" db="UniProtKB">
        <authorList>
            <consortium name="WormBaseParasite"/>
        </authorList>
    </citation>
    <scope>IDENTIFICATION</scope>
</reference>
<protein>
    <submittedName>
        <fullName evidence="5">C2H2-type domain-containing protein</fullName>
    </submittedName>
</protein>
<dbReference type="WBParaSite" id="SMUV_0001012801-mRNA-1">
    <property type="protein sequence ID" value="SMUV_0001012801-mRNA-1"/>
    <property type="gene ID" value="SMUV_0001012801"/>
</dbReference>
<dbReference type="STRING" id="451379.A0A0N5AYS8"/>
<dbReference type="Proteomes" id="UP000046393">
    <property type="component" value="Unplaced"/>
</dbReference>
<feature type="compositionally biased region" description="Basic and acidic residues" evidence="1">
    <location>
        <begin position="585"/>
        <end position="601"/>
    </location>
</feature>
<sequence length="658" mass="75834">MKVFTVGLDEKPPLKEQPEPENVAVVPPPVIAVEKKPKKSYKGYTLCFATVFFVLFFAIIISEIAYNRARDESFFRLRWAELRHRMGMECNECNQRYGHASYRQNHFEPSHGYEEKETTSTMNTTPMESAMHLSDDEHKGDKILDPRFEFLRQILTKIREQAEKAGIDGTMRVSVIRINPVENSQDSSFLDGFGEVQQPSHFENSIHTARQADKVFGPWPFEDYYSNEDNSQQFPEVMANRNNEMEQSINGQLLPQVSNVFDSQNTWGNSFFPWAGSINQGQKIFEAQQPIQQPEYIRFLNIQQWPQQQQDHWSSYQQQPAAQPQWYNSDNQWQQQNILWQWQGNQWQPVPNHWNQWQSGVQTNSVVQQPQQTSQIQVSQVQQVPQVQALPQVQQVPQAQQQQSSNPWVAQQTANSVQDDNRWQASLQNNQWTVQRASAENNQATVEPAKWWNTESAWNNQVAENQNHETQSPVTNAIPIIQQQSIVSLSQDRTLPWTHMINKAKLPSDSITEQKVIVTSIQSTEKPTTTGQQETPLTPVNNIQWFEQDPYVADEVTADPQVLPIIPDIDHKSETVAEESIDIPDLPKMEPSPKAKLDKTNDASTTHIHNLPELELAFQNHEMAPFFEADASDEEDMEKIHFPAIEFPDRSMNGRTSF</sequence>
<dbReference type="InterPro" id="IPR013087">
    <property type="entry name" value="Znf_C2H2_type"/>
</dbReference>
<keyword evidence="4" id="KW-1185">Reference proteome</keyword>
<keyword evidence="2" id="KW-1133">Transmembrane helix</keyword>
<dbReference type="AlphaFoldDB" id="A0A0N5AYS8"/>
<feature type="region of interest" description="Disordered" evidence="1">
    <location>
        <begin position="1"/>
        <end position="21"/>
    </location>
</feature>
<feature type="domain" description="C2H2-type" evidence="3">
    <location>
        <begin position="90"/>
        <end position="111"/>
    </location>
</feature>
<evidence type="ECO:0000313" key="5">
    <source>
        <dbReference type="WBParaSite" id="SMUV_0001012801-mRNA-1"/>
    </source>
</evidence>
<name>A0A0N5AYS8_9BILA</name>
<dbReference type="PROSITE" id="PS00028">
    <property type="entry name" value="ZINC_FINGER_C2H2_1"/>
    <property type="match status" value="1"/>
</dbReference>
<feature type="region of interest" description="Disordered" evidence="1">
    <location>
        <begin position="584"/>
        <end position="603"/>
    </location>
</feature>
<evidence type="ECO:0000313" key="4">
    <source>
        <dbReference type="Proteomes" id="UP000046393"/>
    </source>
</evidence>
<proteinExistence type="predicted"/>
<keyword evidence="2" id="KW-0812">Transmembrane</keyword>
<evidence type="ECO:0000256" key="2">
    <source>
        <dbReference type="SAM" id="Phobius"/>
    </source>
</evidence>
<evidence type="ECO:0000256" key="1">
    <source>
        <dbReference type="SAM" id="MobiDB-lite"/>
    </source>
</evidence>
<organism evidence="4 5">
    <name type="scientific">Syphacia muris</name>
    <dbReference type="NCBI Taxonomy" id="451379"/>
    <lineage>
        <taxon>Eukaryota</taxon>
        <taxon>Metazoa</taxon>
        <taxon>Ecdysozoa</taxon>
        <taxon>Nematoda</taxon>
        <taxon>Chromadorea</taxon>
        <taxon>Rhabditida</taxon>
        <taxon>Spirurina</taxon>
        <taxon>Oxyuridomorpha</taxon>
        <taxon>Oxyuroidea</taxon>
        <taxon>Oxyuridae</taxon>
        <taxon>Syphacia</taxon>
    </lineage>
</organism>
<accession>A0A0N5AYS8</accession>